<dbReference type="AlphaFoldDB" id="A0A8B9FAY7"/>
<evidence type="ECO:0000313" key="1">
    <source>
        <dbReference type="Ensembl" id="ENSACOP00000005895.1"/>
    </source>
</evidence>
<protein>
    <submittedName>
        <fullName evidence="1">Uncharacterized protein</fullName>
    </submittedName>
</protein>
<sequence length="89" mass="10107">WVLPDFIFFSFNPDNSLVLWHDLESPSSQPVLPSYSFGGFSFKLLGESLNYKAVPNCLTNWLYIEESNRSRGMKNTDSVRVTLLLGSSE</sequence>
<dbReference type="Proteomes" id="UP000694522">
    <property type="component" value="Unplaced"/>
</dbReference>
<reference evidence="1" key="1">
    <citation type="submission" date="2025-08" db="UniProtKB">
        <authorList>
            <consortium name="Ensembl"/>
        </authorList>
    </citation>
    <scope>IDENTIFICATION</scope>
</reference>
<name>A0A8B9FAY7_9PSIT</name>
<keyword evidence="2" id="KW-1185">Reference proteome</keyword>
<reference evidence="1" key="2">
    <citation type="submission" date="2025-09" db="UniProtKB">
        <authorList>
            <consortium name="Ensembl"/>
        </authorList>
    </citation>
    <scope>IDENTIFICATION</scope>
</reference>
<dbReference type="Ensembl" id="ENSACOT00000006108.1">
    <property type="protein sequence ID" value="ENSACOP00000005895.1"/>
    <property type="gene ID" value="ENSACOG00000004131.1"/>
</dbReference>
<proteinExistence type="predicted"/>
<organism evidence="1 2">
    <name type="scientific">Amazona collaria</name>
    <name type="common">yellow-billed parrot</name>
    <dbReference type="NCBI Taxonomy" id="241587"/>
    <lineage>
        <taxon>Eukaryota</taxon>
        <taxon>Metazoa</taxon>
        <taxon>Chordata</taxon>
        <taxon>Craniata</taxon>
        <taxon>Vertebrata</taxon>
        <taxon>Euteleostomi</taxon>
        <taxon>Archelosauria</taxon>
        <taxon>Archosauria</taxon>
        <taxon>Dinosauria</taxon>
        <taxon>Saurischia</taxon>
        <taxon>Theropoda</taxon>
        <taxon>Coelurosauria</taxon>
        <taxon>Aves</taxon>
        <taxon>Neognathae</taxon>
        <taxon>Neoaves</taxon>
        <taxon>Telluraves</taxon>
        <taxon>Australaves</taxon>
        <taxon>Psittaciformes</taxon>
        <taxon>Psittacidae</taxon>
        <taxon>Amazona</taxon>
    </lineage>
</organism>
<evidence type="ECO:0000313" key="2">
    <source>
        <dbReference type="Proteomes" id="UP000694522"/>
    </source>
</evidence>
<accession>A0A8B9FAY7</accession>